<evidence type="ECO:0000256" key="1">
    <source>
        <dbReference type="SAM" id="MobiDB-lite"/>
    </source>
</evidence>
<dbReference type="Proteomes" id="UP001642464">
    <property type="component" value="Unassembled WGS sequence"/>
</dbReference>
<keyword evidence="2" id="KW-0472">Membrane</keyword>
<keyword evidence="2" id="KW-1133">Transmembrane helix</keyword>
<feature type="transmembrane region" description="Helical" evidence="2">
    <location>
        <begin position="893"/>
        <end position="918"/>
    </location>
</feature>
<evidence type="ECO:0000256" key="2">
    <source>
        <dbReference type="SAM" id="Phobius"/>
    </source>
</evidence>
<protein>
    <submittedName>
        <fullName evidence="3">APPLE domain-containing protein</fullName>
    </submittedName>
</protein>
<gene>
    <name evidence="3" type="ORF">SCF082_LOCUS10217</name>
</gene>
<feature type="region of interest" description="Disordered" evidence="1">
    <location>
        <begin position="929"/>
        <end position="959"/>
    </location>
</feature>
<accession>A0ABP0J4T5</accession>
<keyword evidence="2" id="KW-0812">Transmembrane</keyword>
<reference evidence="3 4" key="1">
    <citation type="submission" date="2024-02" db="EMBL/GenBank/DDBJ databases">
        <authorList>
            <person name="Chen Y."/>
            <person name="Shah S."/>
            <person name="Dougan E. K."/>
            <person name="Thang M."/>
            <person name="Chan C."/>
        </authorList>
    </citation>
    <scope>NUCLEOTIDE SEQUENCE [LARGE SCALE GENOMIC DNA]</scope>
</reference>
<feature type="region of interest" description="Disordered" evidence="1">
    <location>
        <begin position="975"/>
        <end position="1005"/>
    </location>
</feature>
<keyword evidence="4" id="KW-1185">Reference proteome</keyword>
<name>A0ABP0J4T5_9DINO</name>
<organism evidence="3 4">
    <name type="scientific">Durusdinium trenchii</name>
    <dbReference type="NCBI Taxonomy" id="1381693"/>
    <lineage>
        <taxon>Eukaryota</taxon>
        <taxon>Sar</taxon>
        <taxon>Alveolata</taxon>
        <taxon>Dinophyceae</taxon>
        <taxon>Suessiales</taxon>
        <taxon>Symbiodiniaceae</taxon>
        <taxon>Durusdinium</taxon>
    </lineage>
</organism>
<proteinExistence type="predicted"/>
<evidence type="ECO:0000313" key="4">
    <source>
        <dbReference type="Proteomes" id="UP001642464"/>
    </source>
</evidence>
<sequence>MIGSHTGLIKTASGWVKAELVEAGEAVDFTAGRRALAQPELGELTDKFTDKKLLLHPGSIGCAKEYVVFYAEAGALAELRAFSGLMALLVADWSRPWNSVVTVSDASEEGFGVCAAAWEPQVAAEVGRVSERDRFRRAGGHSARESALTSAGFVKDEASGKWADGLLEDEEYLRLSGWDFKQDFPEVPVHQLKSQEWATVRQGAWRRSEHIVHLEARALVKSFEFLVHDTEISHCRQLFLVDSMSASLSFDRCRSKNFRMLRQIRKFCSLALARNVAFSVRWVPSELNPADGPSRDQSQVISVSKVFGVHHGTEEVGCVGTRGCDQKPEEAMSCARAGLRTRGHEEEEAEDFADSKLEGSAVDLPELCAAYVGKPEQARNSVGPPSPVRARRELQTVAATEMDAALTEYFNALFLQGLGANFQRLPVQLQYHCLVCERQLGEVLLGRAEVRNHLHELKRMLCEKCRLGDLGRKDAVRWVWDQRREDEVREQKGSSCPSCKAGRLDLDSTVQDQAGIQQGVFRSQSGWQQEEAQIDFNVPEAVWDGQPQWLESSTYAEDFGALPQECVTLRRDTQAETCAAAHGEKALCKSGVSGACYLGHGGVLYAIQGAIAGPKECPSLNPACTALPDPSFPAETPPQTMEAWPGGVQPTPLQCWPRWSDGLPSRCRNQTASVLEDTEDGWPGQCDGMVKIVDLRGGETCQTRCMLTPLCSVWAIESSSDAYGAAVCWHGMLGHNCSHNSNGIRPSRAQRLQHGTYRVLMQTVGVQILGLHNSFGGTVYGDWQEGAKHCKLECRSYLLCQYWQYSRVYGCFLEMPQRSAVGYPLTTTGVFRSVNRNSEAARDIVAGEMIQHNCVGEMSAIPTAAPSAGESQLVVPGISPETQPATAGSAWPWWINMVLFAALCLCLSVIGAAVWMGLEERAKRRARHGGNLRQAWSTPGHGQDPKLHGYSPAAQHGQEATSSFMQNIHMPQMPHFQMPGYGSQGPPPPNMHREAHRQTRGGRYF</sequence>
<dbReference type="EMBL" id="CAXAMM010005947">
    <property type="protein sequence ID" value="CAK9009234.1"/>
    <property type="molecule type" value="Genomic_DNA"/>
</dbReference>
<comment type="caution">
    <text evidence="3">The sequence shown here is derived from an EMBL/GenBank/DDBJ whole genome shotgun (WGS) entry which is preliminary data.</text>
</comment>
<evidence type="ECO:0000313" key="3">
    <source>
        <dbReference type="EMBL" id="CAK9009234.1"/>
    </source>
</evidence>